<dbReference type="SUPFAM" id="SSF81383">
    <property type="entry name" value="F-box domain"/>
    <property type="match status" value="1"/>
</dbReference>
<keyword evidence="2" id="KW-0677">Repeat</keyword>
<name>A0ABP0FF57_CLALP</name>
<feature type="compositionally biased region" description="Basic and acidic residues" evidence="4">
    <location>
        <begin position="527"/>
        <end position="543"/>
    </location>
</feature>
<feature type="compositionally biased region" description="Low complexity" evidence="4">
    <location>
        <begin position="162"/>
        <end position="175"/>
    </location>
</feature>
<feature type="repeat" description="WD" evidence="3">
    <location>
        <begin position="808"/>
        <end position="847"/>
    </location>
</feature>
<feature type="compositionally biased region" description="Polar residues" evidence="4">
    <location>
        <begin position="133"/>
        <end position="144"/>
    </location>
</feature>
<dbReference type="Proteomes" id="UP001642483">
    <property type="component" value="Unassembled WGS sequence"/>
</dbReference>
<keyword evidence="7" id="KW-1185">Reference proteome</keyword>
<dbReference type="Pfam" id="PF00400">
    <property type="entry name" value="WD40"/>
    <property type="match status" value="5"/>
</dbReference>
<protein>
    <recommendedName>
        <fullName evidence="5">F-box domain-containing protein</fullName>
    </recommendedName>
</protein>
<dbReference type="SMART" id="SM00256">
    <property type="entry name" value="FBOX"/>
    <property type="match status" value="1"/>
</dbReference>
<dbReference type="PROSITE" id="PS50181">
    <property type="entry name" value="FBOX"/>
    <property type="match status" value="1"/>
</dbReference>
<proteinExistence type="predicted"/>
<feature type="region of interest" description="Disordered" evidence="4">
    <location>
        <begin position="502"/>
        <end position="543"/>
    </location>
</feature>
<dbReference type="PROSITE" id="PS00678">
    <property type="entry name" value="WD_REPEATS_1"/>
    <property type="match status" value="1"/>
</dbReference>
<reference evidence="6 7" key="1">
    <citation type="submission" date="2024-02" db="EMBL/GenBank/DDBJ databases">
        <authorList>
            <person name="Daric V."/>
            <person name="Darras S."/>
        </authorList>
    </citation>
    <scope>NUCLEOTIDE SEQUENCE [LARGE SCALE GENOMIC DNA]</scope>
</reference>
<evidence type="ECO:0000259" key="5">
    <source>
        <dbReference type="PROSITE" id="PS50181"/>
    </source>
</evidence>
<gene>
    <name evidence="6" type="ORF">CVLEPA_LOCUS8236</name>
</gene>
<evidence type="ECO:0000256" key="1">
    <source>
        <dbReference type="ARBA" id="ARBA00022574"/>
    </source>
</evidence>
<feature type="domain" description="F-box" evidence="5">
    <location>
        <begin position="366"/>
        <end position="412"/>
    </location>
</feature>
<keyword evidence="1 3" id="KW-0853">WD repeat</keyword>
<evidence type="ECO:0000256" key="2">
    <source>
        <dbReference type="ARBA" id="ARBA00022737"/>
    </source>
</evidence>
<organism evidence="6 7">
    <name type="scientific">Clavelina lepadiformis</name>
    <name type="common">Light-bulb sea squirt</name>
    <name type="synonym">Ascidia lepadiformis</name>
    <dbReference type="NCBI Taxonomy" id="159417"/>
    <lineage>
        <taxon>Eukaryota</taxon>
        <taxon>Metazoa</taxon>
        <taxon>Chordata</taxon>
        <taxon>Tunicata</taxon>
        <taxon>Ascidiacea</taxon>
        <taxon>Aplousobranchia</taxon>
        <taxon>Clavelinidae</taxon>
        <taxon>Clavelina</taxon>
    </lineage>
</organism>
<evidence type="ECO:0000313" key="7">
    <source>
        <dbReference type="Proteomes" id="UP001642483"/>
    </source>
</evidence>
<sequence>MALHSKQKVFLENVGGDFSSFQLSRLEEGAANILRQTKMAENIPQKHSQITQAIGEWFESWQNWQKRVVLSGIIHRFGKPQLKSLNMAVESVFHRDFLNNEADKYPMKKVRSSVKTTEGVQWKDIETNNLEITKHTPVNQTGSTADDMPLKSPNYAVFSTRSPVSSPITNSSNSSAKYRRSLKPSNNSSRQKNRTKSVGEESDLVARPDSKASIWMMGPPETNYDDASSEFQSRISAINVITDDFFSESTNNDILGKFVTTQSKAGSQFISRLDKKRNHLPVPTSQQLYKNEKLWSNQHITLHPKLQRLKELFQNQMNQIWEWINPWEGYQRVRLLLFLISQSESAIVKFVADCVKQKLAEVTLAESGAPSLPDVYWIKVFNYLGAKELVAAGEVCKRWHNLTQNDKIWKTKCAQIGKEFGIPNLVNLMEENAEENETLDWIQAYIELVQRTRENADKLTALIKTKPDDISEAESESESDDDDEVQEKYKDYVPFWKIELNQPPKKNKFPRQQKARLLTPKRKKAKPPPELKDTDAESDAQRSDKYYEVEMLDDLLADEEVDAVNEEGELFAVDHRPKAPKTATGKFWLVDSHVVPVTKVICLEGHKGPVNCIVCQGKRIFSGGLDRIIRIWTSSGESFAKLGGSLKGSVVGMAIGADEKCQKLYAASWDESVSVFDCLTRKSEKQLTGHKDTVSDLSVDAKYIVTCSHDGTIRVWNIITHHCERVLKCHKGAVHCLTYANKLIITGGADKLIHISCADTGDLLKTLRGHKSPVNAVERQHSLVVSGDLEGMVKFWSLDGDGSPMESVKAHPKQINAIAFRGGRFFTASNDRLIKEWELMTMTCVRILQGHTQEVTGVQYTSKYLATSSKDSTVRLWFWGNDDNSK</sequence>
<dbReference type="PANTHER" id="PTHR19848:SF8">
    <property type="entry name" value="F-BOX AND WD REPEAT DOMAIN CONTAINING 7"/>
    <property type="match status" value="1"/>
</dbReference>
<feature type="repeat" description="WD" evidence="3">
    <location>
        <begin position="767"/>
        <end position="799"/>
    </location>
</feature>
<dbReference type="PANTHER" id="PTHR19848">
    <property type="entry name" value="WD40 REPEAT PROTEIN"/>
    <property type="match status" value="1"/>
</dbReference>
<dbReference type="InterPro" id="IPR019775">
    <property type="entry name" value="WD40_repeat_CS"/>
</dbReference>
<dbReference type="PROSITE" id="PS50082">
    <property type="entry name" value="WD_REPEATS_2"/>
    <property type="match status" value="5"/>
</dbReference>
<feature type="repeat" description="WD" evidence="3">
    <location>
        <begin position="687"/>
        <end position="718"/>
    </location>
</feature>
<dbReference type="InterPro" id="IPR001810">
    <property type="entry name" value="F-box_dom"/>
</dbReference>
<dbReference type="EMBL" id="CAWYQH010000046">
    <property type="protein sequence ID" value="CAK8678308.1"/>
    <property type="molecule type" value="Genomic_DNA"/>
</dbReference>
<dbReference type="InterPro" id="IPR001680">
    <property type="entry name" value="WD40_rpt"/>
</dbReference>
<feature type="repeat" description="WD" evidence="3">
    <location>
        <begin position="848"/>
        <end position="877"/>
    </location>
</feature>
<accession>A0ABP0FF57</accession>
<dbReference type="Gene3D" id="2.130.10.10">
    <property type="entry name" value="YVTN repeat-like/Quinoprotein amine dehydrogenase"/>
    <property type="match status" value="2"/>
</dbReference>
<feature type="region of interest" description="Disordered" evidence="4">
    <location>
        <begin position="133"/>
        <end position="205"/>
    </location>
</feature>
<dbReference type="Pfam" id="PF12937">
    <property type="entry name" value="F-box-like"/>
    <property type="match status" value="1"/>
</dbReference>
<dbReference type="InterPro" id="IPR036047">
    <property type="entry name" value="F-box-like_dom_sf"/>
</dbReference>
<dbReference type="PROSITE" id="PS50294">
    <property type="entry name" value="WD_REPEATS_REGION"/>
    <property type="match status" value="2"/>
</dbReference>
<feature type="compositionally biased region" description="Basic residues" evidence="4">
    <location>
        <begin position="505"/>
        <end position="526"/>
    </location>
</feature>
<evidence type="ECO:0000256" key="4">
    <source>
        <dbReference type="SAM" id="MobiDB-lite"/>
    </source>
</evidence>
<dbReference type="SMART" id="SM00320">
    <property type="entry name" value="WD40"/>
    <property type="match status" value="7"/>
</dbReference>
<dbReference type="Gene3D" id="1.20.1280.50">
    <property type="match status" value="1"/>
</dbReference>
<dbReference type="CDD" id="cd00200">
    <property type="entry name" value="WD40"/>
    <property type="match status" value="1"/>
</dbReference>
<comment type="caution">
    <text evidence="6">The sequence shown here is derived from an EMBL/GenBank/DDBJ whole genome shotgun (WGS) entry which is preliminary data.</text>
</comment>
<evidence type="ECO:0000256" key="3">
    <source>
        <dbReference type="PROSITE-ProRule" id="PRU00221"/>
    </source>
</evidence>
<evidence type="ECO:0000313" key="6">
    <source>
        <dbReference type="EMBL" id="CAK8678308.1"/>
    </source>
</evidence>
<dbReference type="InterPro" id="IPR036322">
    <property type="entry name" value="WD40_repeat_dom_sf"/>
</dbReference>
<dbReference type="SUPFAM" id="SSF50978">
    <property type="entry name" value="WD40 repeat-like"/>
    <property type="match status" value="1"/>
</dbReference>
<dbReference type="InterPro" id="IPR015943">
    <property type="entry name" value="WD40/YVTN_repeat-like_dom_sf"/>
</dbReference>
<feature type="repeat" description="WD" evidence="3">
    <location>
        <begin position="603"/>
        <end position="632"/>
    </location>
</feature>